<dbReference type="Gene3D" id="3.40.50.300">
    <property type="entry name" value="P-loop containing nucleotide triphosphate hydrolases"/>
    <property type="match status" value="1"/>
</dbReference>
<dbReference type="Proteomes" id="UP000053989">
    <property type="component" value="Unassembled WGS sequence"/>
</dbReference>
<dbReference type="EMBL" id="KN822022">
    <property type="protein sequence ID" value="KIM65400.1"/>
    <property type="molecule type" value="Genomic_DNA"/>
</dbReference>
<dbReference type="InParanoid" id="A0A0C3DXV5"/>
<evidence type="ECO:0000313" key="2">
    <source>
        <dbReference type="EMBL" id="KIM65400.1"/>
    </source>
</evidence>
<dbReference type="STRING" id="1036808.A0A0C3DXV5"/>
<dbReference type="AlphaFoldDB" id="A0A0C3DXV5"/>
<gene>
    <name evidence="2" type="ORF">SCLCIDRAFT_467550</name>
</gene>
<accession>A0A0C3DXV5</accession>
<evidence type="ECO:0000256" key="1">
    <source>
        <dbReference type="SAM" id="Coils"/>
    </source>
</evidence>
<evidence type="ECO:0000313" key="3">
    <source>
        <dbReference type="Proteomes" id="UP000053989"/>
    </source>
</evidence>
<keyword evidence="1" id="KW-0175">Coiled coil</keyword>
<feature type="coiled-coil region" evidence="1">
    <location>
        <begin position="111"/>
        <end position="161"/>
    </location>
</feature>
<organism evidence="2 3">
    <name type="scientific">Scleroderma citrinum Foug A</name>
    <dbReference type="NCBI Taxonomy" id="1036808"/>
    <lineage>
        <taxon>Eukaryota</taxon>
        <taxon>Fungi</taxon>
        <taxon>Dikarya</taxon>
        <taxon>Basidiomycota</taxon>
        <taxon>Agaricomycotina</taxon>
        <taxon>Agaricomycetes</taxon>
        <taxon>Agaricomycetidae</taxon>
        <taxon>Boletales</taxon>
        <taxon>Sclerodermatineae</taxon>
        <taxon>Sclerodermataceae</taxon>
        <taxon>Scleroderma</taxon>
    </lineage>
</organism>
<protein>
    <submittedName>
        <fullName evidence="2">Uncharacterized protein</fullName>
    </submittedName>
</protein>
<reference evidence="3" key="2">
    <citation type="submission" date="2015-01" db="EMBL/GenBank/DDBJ databases">
        <title>Evolutionary Origins and Diversification of the Mycorrhizal Mutualists.</title>
        <authorList>
            <consortium name="DOE Joint Genome Institute"/>
            <consortium name="Mycorrhizal Genomics Consortium"/>
            <person name="Kohler A."/>
            <person name="Kuo A."/>
            <person name="Nagy L.G."/>
            <person name="Floudas D."/>
            <person name="Copeland A."/>
            <person name="Barry K.W."/>
            <person name="Cichocki N."/>
            <person name="Veneault-Fourrey C."/>
            <person name="LaButti K."/>
            <person name="Lindquist E.A."/>
            <person name="Lipzen A."/>
            <person name="Lundell T."/>
            <person name="Morin E."/>
            <person name="Murat C."/>
            <person name="Riley R."/>
            <person name="Ohm R."/>
            <person name="Sun H."/>
            <person name="Tunlid A."/>
            <person name="Henrissat B."/>
            <person name="Grigoriev I.V."/>
            <person name="Hibbett D.S."/>
            <person name="Martin F."/>
        </authorList>
    </citation>
    <scope>NUCLEOTIDE SEQUENCE [LARGE SCALE GENOMIC DNA]</scope>
    <source>
        <strain evidence="3">Foug A</strain>
    </source>
</reference>
<keyword evidence="3" id="KW-1185">Reference proteome</keyword>
<reference evidence="2 3" key="1">
    <citation type="submission" date="2014-04" db="EMBL/GenBank/DDBJ databases">
        <authorList>
            <consortium name="DOE Joint Genome Institute"/>
            <person name="Kuo A."/>
            <person name="Kohler A."/>
            <person name="Nagy L.G."/>
            <person name="Floudas D."/>
            <person name="Copeland A."/>
            <person name="Barry K.W."/>
            <person name="Cichocki N."/>
            <person name="Veneault-Fourrey C."/>
            <person name="LaButti K."/>
            <person name="Lindquist E.A."/>
            <person name="Lipzen A."/>
            <person name="Lundell T."/>
            <person name="Morin E."/>
            <person name="Murat C."/>
            <person name="Sun H."/>
            <person name="Tunlid A."/>
            <person name="Henrissat B."/>
            <person name="Grigoriev I.V."/>
            <person name="Hibbett D.S."/>
            <person name="Martin F."/>
            <person name="Nordberg H.P."/>
            <person name="Cantor M.N."/>
            <person name="Hua S.X."/>
        </authorList>
    </citation>
    <scope>NUCLEOTIDE SEQUENCE [LARGE SCALE GENOMIC DNA]</scope>
    <source>
        <strain evidence="2 3">Foug A</strain>
    </source>
</reference>
<sequence>MGKTLQRNLELFKALCGLDSLKNVVIVTTMWDMVTPEEGSQHEQELRSSEQMFKPLLCEGAIMIPHNRTSKSAAHVINHLLGKEPTTTLIVREIAQQNKTLGETSAGTELRNDLLASLKKYESEIESLKDELRAVPSDIETQEWNGMVAGLSEQLEELKRDIPEQIGSPPSTSLFLMHEVSLNASNFFS</sequence>
<dbReference type="InterPro" id="IPR027417">
    <property type="entry name" value="P-loop_NTPase"/>
</dbReference>
<dbReference type="OrthoDB" id="8954335at2759"/>
<name>A0A0C3DXV5_9AGAM</name>
<dbReference type="HOGENOM" id="CLU_1431279_0_0_1"/>
<proteinExistence type="predicted"/>